<evidence type="ECO:0000313" key="2">
    <source>
        <dbReference type="EMBL" id="KJY39138.1"/>
    </source>
</evidence>
<dbReference type="PATRIC" id="fig|68223.7.peg.5695"/>
<reference evidence="2 3" key="1">
    <citation type="submission" date="2015-02" db="EMBL/GenBank/DDBJ databases">
        <authorList>
            <person name="Ju K.-S."/>
            <person name="Doroghazi J.R."/>
            <person name="Metcalf W."/>
        </authorList>
    </citation>
    <scope>NUCLEOTIDE SEQUENCE [LARGE SCALE GENOMIC DNA]</scope>
    <source>
        <strain evidence="2 3">NRRL ISP-5550</strain>
    </source>
</reference>
<gene>
    <name evidence="2" type="ORF">VR44_02160</name>
</gene>
<organism evidence="2 3">
    <name type="scientific">Streptomyces katrae</name>
    <dbReference type="NCBI Taxonomy" id="68223"/>
    <lineage>
        <taxon>Bacteria</taxon>
        <taxon>Bacillati</taxon>
        <taxon>Actinomycetota</taxon>
        <taxon>Actinomycetes</taxon>
        <taxon>Kitasatosporales</taxon>
        <taxon>Streptomycetaceae</taxon>
        <taxon>Streptomyces</taxon>
    </lineage>
</organism>
<proteinExistence type="predicted"/>
<evidence type="ECO:0000313" key="3">
    <source>
        <dbReference type="Proteomes" id="UP000033551"/>
    </source>
</evidence>
<dbReference type="NCBIfam" id="TIGR03892">
    <property type="entry name" value="thiopep_precurs"/>
    <property type="match status" value="1"/>
</dbReference>
<dbReference type="Proteomes" id="UP000033551">
    <property type="component" value="Unassembled WGS sequence"/>
</dbReference>
<comment type="caution">
    <text evidence="2">The sequence shown here is derived from an EMBL/GenBank/DDBJ whole genome shotgun (WGS) entry which is preliminary data.</text>
</comment>
<dbReference type="EMBL" id="JZWV01000030">
    <property type="protein sequence ID" value="KJY39138.1"/>
    <property type="molecule type" value="Genomic_DNA"/>
</dbReference>
<feature type="region of interest" description="Disordered" evidence="1">
    <location>
        <begin position="1"/>
        <end position="44"/>
    </location>
</feature>
<dbReference type="Pfam" id="PF19409">
    <property type="entry name" value="Thiopep_pre"/>
    <property type="match status" value="1"/>
</dbReference>
<sequence>MAGCAAPRRPPRPAAELTTAVRRRHDRARRPALRRKTAGGRLPRCIRGSREKRKGIRMDNLTAEDFASFELEDLEILDVVDGVALPEMGASNLGSWLCCSSSSSGSSCC</sequence>
<evidence type="ECO:0008006" key="4">
    <source>
        <dbReference type="Google" id="ProtNLM"/>
    </source>
</evidence>
<dbReference type="AlphaFoldDB" id="A0A0F4JZJ3"/>
<keyword evidence="3" id="KW-1185">Reference proteome</keyword>
<feature type="compositionally biased region" description="Basic residues" evidence="1">
    <location>
        <begin position="21"/>
        <end position="38"/>
    </location>
</feature>
<accession>A0A0F4JZJ3</accession>
<dbReference type="InterPro" id="IPR023895">
    <property type="entry name" value="Thiopep_bacteriocin_prcur"/>
</dbReference>
<name>A0A0F4JZJ3_9ACTN</name>
<protein>
    <recommendedName>
        <fullName evidence="4">Thiazolylpeptide-type bacteriocin</fullName>
    </recommendedName>
</protein>
<evidence type="ECO:0000256" key="1">
    <source>
        <dbReference type="SAM" id="MobiDB-lite"/>
    </source>
</evidence>